<evidence type="ECO:0000256" key="7">
    <source>
        <dbReference type="ARBA" id="ARBA00023136"/>
    </source>
</evidence>
<dbReference type="FunFam" id="1.10.357.140:FF:000007">
    <property type="entry name" value="1,4-dihydroxy-2-naphthoate octaprenyltransferase"/>
    <property type="match status" value="1"/>
</dbReference>
<dbReference type="Pfam" id="PF01040">
    <property type="entry name" value="UbiA"/>
    <property type="match status" value="1"/>
</dbReference>
<dbReference type="NCBIfam" id="NF004749">
    <property type="entry name" value="PRK06080.1-1"/>
    <property type="match status" value="1"/>
</dbReference>
<evidence type="ECO:0000313" key="10">
    <source>
        <dbReference type="EMBL" id="STO09019.1"/>
    </source>
</evidence>
<evidence type="ECO:0000256" key="5">
    <source>
        <dbReference type="ARBA" id="ARBA00022692"/>
    </source>
</evidence>
<evidence type="ECO:0000256" key="1">
    <source>
        <dbReference type="ARBA" id="ARBA00004141"/>
    </source>
</evidence>
<dbReference type="InterPro" id="IPR000537">
    <property type="entry name" value="UbiA_prenyltransferase"/>
</dbReference>
<dbReference type="PIRSF" id="PIRSF005355">
    <property type="entry name" value="UBIAD1"/>
    <property type="match status" value="1"/>
</dbReference>
<feature type="transmembrane region" description="Helical" evidence="8">
    <location>
        <begin position="40"/>
        <end position="60"/>
    </location>
</feature>
<evidence type="ECO:0000256" key="3">
    <source>
        <dbReference type="ARBA" id="ARBA00022475"/>
    </source>
</evidence>
<feature type="transmembrane region" description="Helical" evidence="8">
    <location>
        <begin position="280"/>
        <end position="298"/>
    </location>
</feature>
<comment type="catalytic activity">
    <reaction evidence="8">
        <text>an all-trans-polyprenyl diphosphate + 1,4-dihydroxy-2-naphthoate + H(+) = a 2-demethylmenaquinol + CO2 + diphosphate</text>
        <dbReference type="Rhea" id="RHEA:26478"/>
        <dbReference type="Rhea" id="RHEA-COMP:9563"/>
        <dbReference type="Rhea" id="RHEA-COMP:9564"/>
        <dbReference type="ChEBI" id="CHEBI:11173"/>
        <dbReference type="ChEBI" id="CHEBI:15378"/>
        <dbReference type="ChEBI" id="CHEBI:16526"/>
        <dbReference type="ChEBI" id="CHEBI:33019"/>
        <dbReference type="ChEBI" id="CHEBI:55437"/>
        <dbReference type="ChEBI" id="CHEBI:58914"/>
        <dbReference type="EC" id="2.5.1.74"/>
    </reaction>
</comment>
<comment type="similarity">
    <text evidence="8">Belongs to the MenA family. Type 1 subfamily.</text>
</comment>
<sequence>MKQREKGAYWRMIRPHTLTASFIPVLLGTFIVIGEVELKWGLFLAMLIASVLIQIATNLFNEYYDYKRGLDHEGSIGIGGSIVRDGFTPGQVLTIALGMYGVAAALGLYIAASTSWHLLWIGALSMVVGYLYTGGPLPIAYTPFGELVAGLFMGYVIIGISGYIQIGMVTTELLIVSFPMALLIGAILLANNIRDLDNDKENGRRTIACLVGHRRAVLVLAGFFVAALVGILVGVFVYGVTPWVLLSLFTIPLMVRAVKRFWVKREPVELMPAMAMTAKVNTLFGAWMVIGLMVARVIT</sequence>
<evidence type="ECO:0000256" key="9">
    <source>
        <dbReference type="NCBIfam" id="TIGR00751"/>
    </source>
</evidence>
<evidence type="ECO:0000256" key="4">
    <source>
        <dbReference type="ARBA" id="ARBA00022679"/>
    </source>
</evidence>
<organism evidence="10 11">
    <name type="scientific">Exiguobacterium aurantiacum</name>
    <dbReference type="NCBI Taxonomy" id="33987"/>
    <lineage>
        <taxon>Bacteria</taxon>
        <taxon>Bacillati</taxon>
        <taxon>Bacillota</taxon>
        <taxon>Bacilli</taxon>
        <taxon>Bacillales</taxon>
        <taxon>Bacillales Family XII. Incertae Sedis</taxon>
        <taxon>Exiguobacterium</taxon>
    </lineage>
</organism>
<keyword evidence="7 8" id="KW-0472">Membrane</keyword>
<dbReference type="HAMAP" id="MF_01937">
    <property type="entry name" value="MenA_1"/>
    <property type="match status" value="1"/>
</dbReference>
<dbReference type="EC" id="2.5.1.74" evidence="8 9"/>
<keyword evidence="4 8" id="KW-0808">Transferase</keyword>
<dbReference type="InterPro" id="IPR044878">
    <property type="entry name" value="UbiA_sf"/>
</dbReference>
<comment type="subcellular location">
    <subcellularLocation>
        <location evidence="8">Cell membrane</location>
        <topology evidence="8">Multi-pass membrane protein</topology>
    </subcellularLocation>
    <subcellularLocation>
        <location evidence="1">Membrane</location>
        <topology evidence="1">Multi-pass membrane protein</topology>
    </subcellularLocation>
</comment>
<dbReference type="PANTHER" id="PTHR13929">
    <property type="entry name" value="1,4-DIHYDROXY-2-NAPHTHOATE OCTAPRENYLTRANSFERASE"/>
    <property type="match status" value="1"/>
</dbReference>
<dbReference type="Gene3D" id="1.20.120.1780">
    <property type="entry name" value="UbiA prenyltransferase"/>
    <property type="match status" value="1"/>
</dbReference>
<dbReference type="Gene3D" id="1.10.357.140">
    <property type="entry name" value="UbiA prenyltransferase"/>
    <property type="match status" value="1"/>
</dbReference>
<feature type="transmembrane region" description="Helical" evidence="8">
    <location>
        <begin position="118"/>
        <end position="135"/>
    </location>
</feature>
<dbReference type="GO" id="GO:0042371">
    <property type="term" value="P:vitamin K biosynthetic process"/>
    <property type="evidence" value="ECO:0007669"/>
    <property type="project" value="TreeGrafter"/>
</dbReference>
<dbReference type="STRING" id="1397694.GCA_000702585_02900"/>
<comment type="pathway">
    <text evidence="8">Quinol/quinone metabolism; menaquinone biosynthesis; menaquinol from 1,4-dihydroxy-2-naphthoate: step 1/2.</text>
</comment>
<dbReference type="Proteomes" id="UP000254060">
    <property type="component" value="Unassembled WGS sequence"/>
</dbReference>
<dbReference type="InterPro" id="IPR026046">
    <property type="entry name" value="UBIAD1"/>
</dbReference>
<keyword evidence="3 8" id="KW-1003">Cell membrane</keyword>
<dbReference type="InterPro" id="IPR004657">
    <property type="entry name" value="MenA"/>
</dbReference>
<keyword evidence="2 8" id="KW-0474">Menaquinone biosynthesis</keyword>
<evidence type="ECO:0000256" key="2">
    <source>
        <dbReference type="ARBA" id="ARBA00022428"/>
    </source>
</evidence>
<dbReference type="UniPathway" id="UPA00079">
    <property type="reaction ID" value="UER00168"/>
</dbReference>
<evidence type="ECO:0000256" key="6">
    <source>
        <dbReference type="ARBA" id="ARBA00022989"/>
    </source>
</evidence>
<feature type="transmembrane region" description="Helical" evidence="8">
    <location>
        <begin position="173"/>
        <end position="194"/>
    </location>
</feature>
<accession>A0A377FW16</accession>
<dbReference type="EMBL" id="UGGP01000001">
    <property type="protein sequence ID" value="STO09019.1"/>
    <property type="molecule type" value="Genomic_DNA"/>
</dbReference>
<dbReference type="GO" id="GO:0009234">
    <property type="term" value="P:menaquinone biosynthetic process"/>
    <property type="evidence" value="ECO:0007669"/>
    <property type="project" value="UniProtKB-UniRule"/>
</dbReference>
<evidence type="ECO:0000256" key="8">
    <source>
        <dbReference type="HAMAP-Rule" id="MF_01937"/>
    </source>
</evidence>
<dbReference type="GO" id="GO:0046428">
    <property type="term" value="F:1,4-dihydroxy-2-naphthoate polyprenyltransferase activity"/>
    <property type="evidence" value="ECO:0007669"/>
    <property type="project" value="UniProtKB-UniRule"/>
</dbReference>
<feature type="transmembrane region" description="Helical" evidence="8">
    <location>
        <begin position="147"/>
        <end position="167"/>
    </location>
</feature>
<keyword evidence="5 8" id="KW-0812">Transmembrane</keyword>
<dbReference type="NCBIfam" id="TIGR00751">
    <property type="entry name" value="menA"/>
    <property type="match status" value="1"/>
</dbReference>
<feature type="transmembrane region" description="Helical" evidence="8">
    <location>
        <begin position="12"/>
        <end position="34"/>
    </location>
</feature>
<dbReference type="RefSeq" id="WP_024371625.1">
    <property type="nucleotide sequence ID" value="NZ_UGGP01000001.1"/>
</dbReference>
<gene>
    <name evidence="8 10" type="primary">menA</name>
    <name evidence="10" type="ORF">NCTC13163_02414</name>
</gene>
<dbReference type="OrthoDB" id="9767568at2"/>
<feature type="transmembrane region" description="Helical" evidence="8">
    <location>
        <begin position="92"/>
        <end position="112"/>
    </location>
</feature>
<protein>
    <recommendedName>
        <fullName evidence="8 9">1,4-dihydroxy-2-naphthoate octaprenyltransferase</fullName>
        <shortName evidence="8">DHNA-octaprenyltransferase</shortName>
        <ecNumber evidence="8 9">2.5.1.74</ecNumber>
    </recommendedName>
</protein>
<dbReference type="GO" id="GO:0005886">
    <property type="term" value="C:plasma membrane"/>
    <property type="evidence" value="ECO:0007669"/>
    <property type="project" value="UniProtKB-SubCell"/>
</dbReference>
<dbReference type="CDD" id="cd13962">
    <property type="entry name" value="PT_UbiA_UBIAD1"/>
    <property type="match status" value="1"/>
</dbReference>
<dbReference type="PANTHER" id="PTHR13929:SF0">
    <property type="entry name" value="UBIA PRENYLTRANSFERASE DOMAIN-CONTAINING PROTEIN 1"/>
    <property type="match status" value="1"/>
</dbReference>
<keyword evidence="6 8" id="KW-1133">Transmembrane helix</keyword>
<dbReference type="AlphaFoldDB" id="A0A377FW16"/>
<evidence type="ECO:0000313" key="11">
    <source>
        <dbReference type="Proteomes" id="UP000254060"/>
    </source>
</evidence>
<name>A0A377FW16_9BACL</name>
<feature type="transmembrane region" description="Helical" evidence="8">
    <location>
        <begin position="215"/>
        <end position="237"/>
    </location>
</feature>
<comment type="function">
    <text evidence="8">Conversion of 1,4-dihydroxy-2-naphthoate (DHNA) to demethylmenaquinone (DMK).</text>
</comment>
<reference evidence="10 11" key="1">
    <citation type="submission" date="2018-06" db="EMBL/GenBank/DDBJ databases">
        <authorList>
            <consortium name="Pathogen Informatics"/>
            <person name="Doyle S."/>
        </authorList>
    </citation>
    <scope>NUCLEOTIDE SEQUENCE [LARGE SCALE GENOMIC DNA]</scope>
    <source>
        <strain evidence="10 11">NCTC13163</strain>
    </source>
</reference>
<proteinExistence type="inferred from homology"/>